<comment type="caution">
    <text evidence="2">The sequence shown here is derived from an EMBL/GenBank/DDBJ whole genome shotgun (WGS) entry which is preliminary data.</text>
</comment>
<feature type="chain" id="PRO_5029658475" evidence="1">
    <location>
        <begin position="28"/>
        <end position="103"/>
    </location>
</feature>
<reference evidence="2 3" key="1">
    <citation type="submission" date="2020-06" db="EMBL/GenBank/DDBJ databases">
        <title>Transcriptomic and genomic resources for Thalictrum thalictroides and T. hernandezii: Facilitating candidate gene discovery in an emerging model plant lineage.</title>
        <authorList>
            <person name="Arias T."/>
            <person name="Riano-Pachon D.M."/>
            <person name="Di Stilio V.S."/>
        </authorList>
    </citation>
    <scope>NUCLEOTIDE SEQUENCE [LARGE SCALE GENOMIC DNA]</scope>
    <source>
        <strain evidence="3">cv. WT478/WT964</strain>
        <tissue evidence="2">Leaves</tissue>
    </source>
</reference>
<gene>
    <name evidence="2" type="ORF">FRX31_004438</name>
</gene>
<proteinExistence type="predicted"/>
<evidence type="ECO:0000256" key="1">
    <source>
        <dbReference type="SAM" id="SignalP"/>
    </source>
</evidence>
<keyword evidence="3" id="KW-1185">Reference proteome</keyword>
<evidence type="ECO:0000313" key="2">
    <source>
        <dbReference type="EMBL" id="KAF5205976.1"/>
    </source>
</evidence>
<dbReference type="Proteomes" id="UP000554482">
    <property type="component" value="Unassembled WGS sequence"/>
</dbReference>
<feature type="signal peptide" evidence="1">
    <location>
        <begin position="1"/>
        <end position="27"/>
    </location>
</feature>
<accession>A0A7J6X861</accession>
<dbReference type="AlphaFoldDB" id="A0A7J6X861"/>
<organism evidence="2 3">
    <name type="scientific">Thalictrum thalictroides</name>
    <name type="common">Rue-anemone</name>
    <name type="synonym">Anemone thalictroides</name>
    <dbReference type="NCBI Taxonomy" id="46969"/>
    <lineage>
        <taxon>Eukaryota</taxon>
        <taxon>Viridiplantae</taxon>
        <taxon>Streptophyta</taxon>
        <taxon>Embryophyta</taxon>
        <taxon>Tracheophyta</taxon>
        <taxon>Spermatophyta</taxon>
        <taxon>Magnoliopsida</taxon>
        <taxon>Ranunculales</taxon>
        <taxon>Ranunculaceae</taxon>
        <taxon>Thalictroideae</taxon>
        <taxon>Thalictrum</taxon>
    </lineage>
</organism>
<protein>
    <submittedName>
        <fullName evidence="2">Uncharacterized protein</fullName>
    </submittedName>
</protein>
<name>A0A7J6X861_THATH</name>
<evidence type="ECO:0000313" key="3">
    <source>
        <dbReference type="Proteomes" id="UP000554482"/>
    </source>
</evidence>
<dbReference type="EMBL" id="JABWDY010003392">
    <property type="protein sequence ID" value="KAF5205976.1"/>
    <property type="molecule type" value="Genomic_DNA"/>
</dbReference>
<keyword evidence="1" id="KW-0732">Signal</keyword>
<sequence length="103" mass="11819">MGGAYGEGFLLLTQVLWRVCLLRLGTGEALDFGLTNGAGKQFLLLLYRQAILKEGVVADHLQEVQWNLRIRRRRPRGEEAHEWEAILAFLRNVVVNDDDDNWI</sequence>